<comment type="caution">
    <text evidence="3">The sequence shown here is derived from an EMBL/GenBank/DDBJ whole genome shotgun (WGS) entry which is preliminary data.</text>
</comment>
<dbReference type="InterPro" id="IPR051342">
    <property type="entry name" value="PDZ_scaffold"/>
</dbReference>
<evidence type="ECO:0000256" key="1">
    <source>
        <dbReference type="SAM" id="MobiDB-lite"/>
    </source>
</evidence>
<dbReference type="SMART" id="SM00228">
    <property type="entry name" value="PDZ"/>
    <property type="match status" value="5"/>
</dbReference>
<feature type="region of interest" description="Disordered" evidence="1">
    <location>
        <begin position="1"/>
        <end position="26"/>
    </location>
</feature>
<dbReference type="CDD" id="cd06673">
    <property type="entry name" value="PDZ10_MUPP1-PDZ8_PATJ-like"/>
    <property type="match status" value="1"/>
</dbReference>
<feature type="compositionally biased region" description="Polar residues" evidence="1">
    <location>
        <begin position="539"/>
        <end position="551"/>
    </location>
</feature>
<dbReference type="InterPro" id="IPR001478">
    <property type="entry name" value="PDZ"/>
</dbReference>
<reference evidence="3 4" key="1">
    <citation type="journal article" date="2018" name="Sci. Rep.">
        <title>Genomic signatures of local adaptation to the degree of environmental predictability in rotifers.</title>
        <authorList>
            <person name="Franch-Gras L."/>
            <person name="Hahn C."/>
            <person name="Garcia-Roger E.M."/>
            <person name="Carmona M.J."/>
            <person name="Serra M."/>
            <person name="Gomez A."/>
        </authorList>
    </citation>
    <scope>NUCLEOTIDE SEQUENCE [LARGE SCALE GENOMIC DNA]</scope>
    <source>
        <strain evidence="3">HYR1</strain>
    </source>
</reference>
<dbReference type="PANTHER" id="PTHR19964:SF84">
    <property type="entry name" value="LIGAND OF NUMB PROTEIN X 2-LIKE ISOFORM X1"/>
    <property type="match status" value="1"/>
</dbReference>
<dbReference type="AlphaFoldDB" id="A0A3M7S150"/>
<dbReference type="SUPFAM" id="SSF50156">
    <property type="entry name" value="PDZ domain-like"/>
    <property type="match status" value="5"/>
</dbReference>
<protein>
    <submittedName>
        <fullName evidence="3">Multiple PDZ domain isoform X3</fullName>
    </submittedName>
</protein>
<dbReference type="Gene3D" id="2.30.42.10">
    <property type="match status" value="5"/>
</dbReference>
<feature type="compositionally biased region" description="Polar residues" evidence="1">
    <location>
        <begin position="10"/>
        <end position="24"/>
    </location>
</feature>
<feature type="domain" description="PDZ" evidence="2">
    <location>
        <begin position="625"/>
        <end position="708"/>
    </location>
</feature>
<feature type="domain" description="PDZ" evidence="2">
    <location>
        <begin position="432"/>
        <end position="514"/>
    </location>
</feature>
<keyword evidence="4" id="KW-1185">Reference proteome</keyword>
<proteinExistence type="predicted"/>
<dbReference type="InterPro" id="IPR036034">
    <property type="entry name" value="PDZ_sf"/>
</dbReference>
<evidence type="ECO:0000313" key="3">
    <source>
        <dbReference type="EMBL" id="RNA29355.1"/>
    </source>
</evidence>
<feature type="domain" description="PDZ" evidence="2">
    <location>
        <begin position="255"/>
        <end position="340"/>
    </location>
</feature>
<evidence type="ECO:0000313" key="4">
    <source>
        <dbReference type="Proteomes" id="UP000276133"/>
    </source>
</evidence>
<accession>A0A3M7S150</accession>
<sequence length="871" mass="97306">MKKSDDKIDTQVQNKNSDQLNQDLSHGANFGRKLNKDCQNKQNIERLRISVLDGQTFDQVEQVNSMDESDLSKSLWGPQRIVILEREENQSLGISIVGGKLDVSTQKGCDVQLNFISGIFIKHVQAKSPAGINGLLKTGDRILGVNDVDVTQASHDQAVVVIKNAKSPVKFLIQSLICVDSQVELSDLSCSKISKEHHDDKNDLSSDNLKQIVAQPNKYNYSLESIKEKYSYFLEPKENESESSLNCEEKNELFIFRLEKSFANQSLGLCLSGNVNLDKTSVFVCAIYPNSIAQNHGLIKIGDQILEINGQLIYGRAHSNVTPFIKNIKDLQVYMVIYRNAQNLNQMFRPANNYLADFKYQQRLGEEEAAIETAAESKHHHCVALDSLSNSASQRSSISADYSESLLSSSSQNNHLTEQNSTTTSSCLHTQKIMLKKKSNGFGIAISEHKNERLVVRGLNSNGIAFQASDGRLQVGDEIVAVNNIKVNTMKYDDIMNLLQTTDEPVEFEVTKKEVLHKMQTEMQTEIQTVQDHMKHVRQTSQIVRQRCNSQSHEEKAKTSQSVDSTTSQSNKSKTIQSSFETNACYLQCCKIENKKINQKQNECSSQITNDDPKTNSIKVGCETWIEIDRKKTGLGLSIIGGCDTQLPGIIINDIYQNGAAFNDNRLLIGDQIIKVNNTDLISATHDQALNALRQTSDCVRLLIHRSFSNNEKNGHTSNSEQFESFNNQDNEKFMHIITVELNKKFGKGLGFSIIGRREGSGVFISHIIDGGCADRDGRLTVGDLILEVNDQDIRKSAYNDVAFLLKTLPQGKVTLKIGRFKTSTNRQNSTRASLNGSKINSTRNSNLDLDNLENSLVSNDISNFKPCKKK</sequence>
<dbReference type="Proteomes" id="UP000276133">
    <property type="component" value="Unassembled WGS sequence"/>
</dbReference>
<dbReference type="CDD" id="cd06671">
    <property type="entry name" value="PDZ7_MUPP1-PD6_PATJ-like"/>
    <property type="match status" value="1"/>
</dbReference>
<dbReference type="STRING" id="10195.A0A3M7S150"/>
<dbReference type="CDD" id="cd00136">
    <property type="entry name" value="PDZ_canonical"/>
    <property type="match status" value="1"/>
</dbReference>
<dbReference type="OrthoDB" id="6022711at2759"/>
<feature type="domain" description="PDZ" evidence="2">
    <location>
        <begin position="81"/>
        <end position="177"/>
    </location>
</feature>
<feature type="region of interest" description="Disordered" evidence="1">
    <location>
        <begin position="538"/>
        <end position="574"/>
    </location>
</feature>
<dbReference type="PANTHER" id="PTHR19964">
    <property type="entry name" value="MULTIPLE PDZ DOMAIN PROTEIN"/>
    <property type="match status" value="1"/>
</dbReference>
<gene>
    <name evidence="3" type="ORF">BpHYR1_047936</name>
</gene>
<feature type="compositionally biased region" description="Low complexity" evidence="1">
    <location>
        <begin position="559"/>
        <end position="570"/>
    </location>
</feature>
<feature type="domain" description="PDZ" evidence="2">
    <location>
        <begin position="739"/>
        <end position="807"/>
    </location>
</feature>
<evidence type="ECO:0000259" key="2">
    <source>
        <dbReference type="PROSITE" id="PS50106"/>
    </source>
</evidence>
<dbReference type="Pfam" id="PF00595">
    <property type="entry name" value="PDZ"/>
    <property type="match status" value="5"/>
</dbReference>
<dbReference type="EMBL" id="REGN01002233">
    <property type="protein sequence ID" value="RNA29355.1"/>
    <property type="molecule type" value="Genomic_DNA"/>
</dbReference>
<organism evidence="3 4">
    <name type="scientific">Brachionus plicatilis</name>
    <name type="common">Marine rotifer</name>
    <name type="synonym">Brachionus muelleri</name>
    <dbReference type="NCBI Taxonomy" id="10195"/>
    <lineage>
        <taxon>Eukaryota</taxon>
        <taxon>Metazoa</taxon>
        <taxon>Spiralia</taxon>
        <taxon>Gnathifera</taxon>
        <taxon>Rotifera</taxon>
        <taxon>Eurotatoria</taxon>
        <taxon>Monogononta</taxon>
        <taxon>Pseudotrocha</taxon>
        <taxon>Ploima</taxon>
        <taxon>Brachionidae</taxon>
        <taxon>Brachionus</taxon>
    </lineage>
</organism>
<dbReference type="PROSITE" id="PS50106">
    <property type="entry name" value="PDZ"/>
    <property type="match status" value="5"/>
</dbReference>
<name>A0A3M7S150_BRAPC</name>